<dbReference type="Proteomes" id="UP000257109">
    <property type="component" value="Unassembled WGS sequence"/>
</dbReference>
<evidence type="ECO:0000313" key="3">
    <source>
        <dbReference type="Proteomes" id="UP000257109"/>
    </source>
</evidence>
<feature type="compositionally biased region" description="Basic and acidic residues" evidence="1">
    <location>
        <begin position="1"/>
        <end position="10"/>
    </location>
</feature>
<dbReference type="EMBL" id="QJKJ01002797">
    <property type="protein sequence ID" value="RDY01278.1"/>
    <property type="molecule type" value="Genomic_DNA"/>
</dbReference>
<evidence type="ECO:0000256" key="1">
    <source>
        <dbReference type="SAM" id="MobiDB-lite"/>
    </source>
</evidence>
<protein>
    <submittedName>
        <fullName evidence="2">Uncharacterized protein</fullName>
    </submittedName>
</protein>
<feature type="compositionally biased region" description="Polar residues" evidence="1">
    <location>
        <begin position="14"/>
        <end position="24"/>
    </location>
</feature>
<gene>
    <name evidence="2" type="ORF">CR513_15417</name>
</gene>
<sequence>MRTEASRPEKANSAILTLSSSSQMPISHADSCRADSVFDSNSDADSSLDANSILDVNSRPDTDSKAHTNSHPFGFISAFEDRLHFTTTGGHHRKLRPSFSPKSTACIDNLLYELEPMQNNNRLKKLAMLDLWCIQYPQLESTQSYELKSRLIHLLPMFHDLAGEGVPYGLFHDEVAWDPERLYKNEGISIFSQWSNKGLDVSTTGHVQHMGRHEANVPRKVLTGIQDCDHLEGDIWNLATLWGDTAQILGEVQQVVCHVSTPSN</sequence>
<feature type="non-terminal residue" evidence="2">
    <location>
        <position position="1"/>
    </location>
</feature>
<dbReference type="AlphaFoldDB" id="A0A371HES7"/>
<accession>A0A371HES7</accession>
<feature type="region of interest" description="Disordered" evidence="1">
    <location>
        <begin position="1"/>
        <end position="24"/>
    </location>
</feature>
<keyword evidence="3" id="KW-1185">Reference proteome</keyword>
<organism evidence="2 3">
    <name type="scientific">Mucuna pruriens</name>
    <name type="common">Velvet bean</name>
    <name type="synonym">Dolichos pruriens</name>
    <dbReference type="NCBI Taxonomy" id="157652"/>
    <lineage>
        <taxon>Eukaryota</taxon>
        <taxon>Viridiplantae</taxon>
        <taxon>Streptophyta</taxon>
        <taxon>Embryophyta</taxon>
        <taxon>Tracheophyta</taxon>
        <taxon>Spermatophyta</taxon>
        <taxon>Magnoliopsida</taxon>
        <taxon>eudicotyledons</taxon>
        <taxon>Gunneridae</taxon>
        <taxon>Pentapetalae</taxon>
        <taxon>rosids</taxon>
        <taxon>fabids</taxon>
        <taxon>Fabales</taxon>
        <taxon>Fabaceae</taxon>
        <taxon>Papilionoideae</taxon>
        <taxon>50 kb inversion clade</taxon>
        <taxon>NPAAA clade</taxon>
        <taxon>indigoferoid/millettioid clade</taxon>
        <taxon>Phaseoleae</taxon>
        <taxon>Mucuna</taxon>
    </lineage>
</organism>
<proteinExistence type="predicted"/>
<reference evidence="2" key="1">
    <citation type="submission" date="2018-05" db="EMBL/GenBank/DDBJ databases">
        <title>Draft genome of Mucuna pruriens seed.</title>
        <authorList>
            <person name="Nnadi N.E."/>
            <person name="Vos R."/>
            <person name="Hasami M.H."/>
            <person name="Devisetty U.K."/>
            <person name="Aguiy J.C."/>
        </authorList>
    </citation>
    <scope>NUCLEOTIDE SEQUENCE [LARGE SCALE GENOMIC DNA]</scope>
    <source>
        <strain evidence="2">JCA_2017</strain>
    </source>
</reference>
<comment type="caution">
    <text evidence="2">The sequence shown here is derived from an EMBL/GenBank/DDBJ whole genome shotgun (WGS) entry which is preliminary data.</text>
</comment>
<name>A0A371HES7_MUCPR</name>
<evidence type="ECO:0000313" key="2">
    <source>
        <dbReference type="EMBL" id="RDY01278.1"/>
    </source>
</evidence>